<dbReference type="KEGG" id="oac:Oscil6304_2577"/>
<evidence type="ECO:0000313" key="3">
    <source>
        <dbReference type="Proteomes" id="UP000010367"/>
    </source>
</evidence>
<dbReference type="GO" id="GO:0020037">
    <property type="term" value="F:heme binding"/>
    <property type="evidence" value="ECO:0007669"/>
    <property type="project" value="InterPro"/>
</dbReference>
<dbReference type="PANTHER" id="PTHR36195">
    <property type="entry name" value="DOMAIN PROTEIN, PUTATIVE (AFU_ORTHOLOGUE AFUA_5G01990)-RELATED-RELATED"/>
    <property type="match status" value="1"/>
</dbReference>
<accession>K9TJJ5</accession>
<dbReference type="InterPro" id="IPR011614">
    <property type="entry name" value="Catalase_core"/>
</dbReference>
<dbReference type="Gene3D" id="2.40.180.10">
    <property type="entry name" value="Catalase core domain"/>
    <property type="match status" value="1"/>
</dbReference>
<sequence length="349" mass="40903">MSSQGQKLELYHEYPPPGEAAAIEAIEQITRAMITQTYPEGNRPAKRDQHTKDHGCVRGEFTVEPNLPEEARFGVFKEPRTYPVWIRFSNGFERSRPDYKPDVRGIAIKLMGVEGEKVLPEEKFEKTQDFLLINYPVFFIRNAIDYLDFFQKRAGKKMIRFFFPGLNPSEWRFHEFIVALLSVKDPVPNLLSVQYWSNLPYKLGPRAIRFTLIPTSPPLKNLPNFNVEKYLREGIIEYLQEREARFDFLIQFQTDPYTMPIEDGTIDWDERRSPFQKVATLTIPRQTFNSPAQQEFCENLSFSPWHCLPDHQPLGGINRVRRQVYQAISKLRHEMNQAPRREPTGDEVF</sequence>
<dbReference type="eggNOG" id="COG0753">
    <property type="taxonomic scope" value="Bacteria"/>
</dbReference>
<name>K9TJJ5_9CYAN</name>
<feature type="domain" description="Catalase core" evidence="1">
    <location>
        <begin position="44"/>
        <end position="151"/>
    </location>
</feature>
<dbReference type="PANTHER" id="PTHR36195:SF4">
    <property type="entry name" value="DOMAIN PROTEIN, PUTATIVE (AFU_ORTHOLOGUE AFUA_5G01990)-RELATED"/>
    <property type="match status" value="1"/>
</dbReference>
<dbReference type="InParanoid" id="K9TJJ5"/>
<evidence type="ECO:0000313" key="2">
    <source>
        <dbReference type="EMBL" id="AFY82194.1"/>
    </source>
</evidence>
<dbReference type="EMBL" id="CP003607">
    <property type="protein sequence ID" value="AFY82194.1"/>
    <property type="molecule type" value="Genomic_DNA"/>
</dbReference>
<evidence type="ECO:0000259" key="1">
    <source>
        <dbReference type="Pfam" id="PF00199"/>
    </source>
</evidence>
<dbReference type="RefSeq" id="WP_015148836.1">
    <property type="nucleotide sequence ID" value="NC_019693.1"/>
</dbReference>
<dbReference type="HOGENOM" id="CLU_046417_0_0_3"/>
<gene>
    <name evidence="2" type="ORF">Oscil6304_2577</name>
</gene>
<dbReference type="SUPFAM" id="SSF56634">
    <property type="entry name" value="Heme-dependent catalase-like"/>
    <property type="match status" value="1"/>
</dbReference>
<reference evidence="2 3" key="1">
    <citation type="submission" date="2012-06" db="EMBL/GenBank/DDBJ databases">
        <title>Finished chromosome of genome of Oscillatoria acuminata PCC 6304.</title>
        <authorList>
            <consortium name="US DOE Joint Genome Institute"/>
            <person name="Gugger M."/>
            <person name="Coursin T."/>
            <person name="Rippka R."/>
            <person name="Tandeau De Marsac N."/>
            <person name="Huntemann M."/>
            <person name="Wei C.-L."/>
            <person name="Han J."/>
            <person name="Detter J.C."/>
            <person name="Han C."/>
            <person name="Tapia R."/>
            <person name="Davenport K."/>
            <person name="Daligault H."/>
            <person name="Erkkila T."/>
            <person name="Gu W."/>
            <person name="Munk A.C.C."/>
            <person name="Teshima H."/>
            <person name="Xu Y."/>
            <person name="Chain P."/>
            <person name="Chen A."/>
            <person name="Krypides N."/>
            <person name="Mavromatis K."/>
            <person name="Markowitz V."/>
            <person name="Szeto E."/>
            <person name="Ivanova N."/>
            <person name="Mikhailova N."/>
            <person name="Ovchinnikova G."/>
            <person name="Pagani I."/>
            <person name="Pati A."/>
            <person name="Goodwin L."/>
            <person name="Peters L."/>
            <person name="Pitluck S."/>
            <person name="Woyke T."/>
            <person name="Kerfeld C."/>
        </authorList>
    </citation>
    <scope>NUCLEOTIDE SEQUENCE [LARGE SCALE GENOMIC DNA]</scope>
    <source>
        <strain evidence="2 3">PCC 6304</strain>
    </source>
</reference>
<dbReference type="Pfam" id="PF00199">
    <property type="entry name" value="Catalase"/>
    <property type="match status" value="1"/>
</dbReference>
<keyword evidence="3" id="KW-1185">Reference proteome</keyword>
<protein>
    <submittedName>
        <fullName evidence="2">Catalase</fullName>
    </submittedName>
</protein>
<dbReference type="OrthoDB" id="336698at2"/>
<dbReference type="STRING" id="56110.Oscil6304_2577"/>
<dbReference type="AlphaFoldDB" id="K9TJJ5"/>
<dbReference type="Proteomes" id="UP000010367">
    <property type="component" value="Chromosome"/>
</dbReference>
<organism evidence="2 3">
    <name type="scientific">Oscillatoria acuminata PCC 6304</name>
    <dbReference type="NCBI Taxonomy" id="56110"/>
    <lineage>
        <taxon>Bacteria</taxon>
        <taxon>Bacillati</taxon>
        <taxon>Cyanobacteriota</taxon>
        <taxon>Cyanophyceae</taxon>
        <taxon>Oscillatoriophycideae</taxon>
        <taxon>Oscillatoriales</taxon>
        <taxon>Oscillatoriaceae</taxon>
        <taxon>Oscillatoria</taxon>
    </lineage>
</organism>
<proteinExistence type="predicted"/>
<dbReference type="InterPro" id="IPR020835">
    <property type="entry name" value="Catalase_sf"/>
</dbReference>
<dbReference type="CDD" id="cd08152">
    <property type="entry name" value="y4iL_like"/>
    <property type="match status" value="1"/>
</dbReference>
<dbReference type="GO" id="GO:0004096">
    <property type="term" value="F:catalase activity"/>
    <property type="evidence" value="ECO:0007669"/>
    <property type="project" value="InterPro"/>
</dbReference>